<keyword evidence="5" id="KW-0408">Iron</keyword>
<keyword evidence="4" id="KW-0560">Oxidoreductase</keyword>
<evidence type="ECO:0000256" key="4">
    <source>
        <dbReference type="ARBA" id="ARBA00023002"/>
    </source>
</evidence>
<dbReference type="GO" id="GO:0020037">
    <property type="term" value="F:heme binding"/>
    <property type="evidence" value="ECO:0007669"/>
    <property type="project" value="InterPro"/>
</dbReference>
<dbReference type="CDD" id="cd11029">
    <property type="entry name" value="CYP107-like"/>
    <property type="match status" value="1"/>
</dbReference>
<protein>
    <submittedName>
        <fullName evidence="7">Cytochrome P450</fullName>
    </submittedName>
</protein>
<evidence type="ECO:0000256" key="2">
    <source>
        <dbReference type="ARBA" id="ARBA00022617"/>
    </source>
</evidence>
<dbReference type="EMBL" id="JACHMH010000001">
    <property type="protein sequence ID" value="MBB4682497.1"/>
    <property type="molecule type" value="Genomic_DNA"/>
</dbReference>
<organism evidence="7 8">
    <name type="scientific">Crossiella cryophila</name>
    <dbReference type="NCBI Taxonomy" id="43355"/>
    <lineage>
        <taxon>Bacteria</taxon>
        <taxon>Bacillati</taxon>
        <taxon>Actinomycetota</taxon>
        <taxon>Actinomycetes</taxon>
        <taxon>Pseudonocardiales</taxon>
        <taxon>Pseudonocardiaceae</taxon>
        <taxon>Crossiella</taxon>
    </lineage>
</organism>
<dbReference type="InterPro" id="IPR002397">
    <property type="entry name" value="Cyt_P450_B"/>
</dbReference>
<gene>
    <name evidence="7" type="ORF">HNR67_008615</name>
</gene>
<sequence length="404" mass="43588">MSTPTTEFLTLMGPEPFALLTQARELAPVVPIKFPDGLTRHLVTRYADVRRVLGDPRFSSDLSDTVSQIQGPTAIVLRKFQELLGSSMLNVDPPDHTRLRKLVVRAFSAKRVDALRPRITELAEGLLDEVAGQSEIDLVAAFAFPLPVLVICELLGVPPQDRAHFSALSHKMLAYLDSEEVILEAAAAVDGLVAYMAGLIEAKRAAPADDLISDLIAISEDGDRLSADELVAMGVLLLNAGHETTVNLIGNGAVLLLQRPDVLARLRERPELVPAAVEEFLRLDGPVHPGLVRVATEDTEVGGMPVPAGSLLLLSTSGANRDPREFADPERIDLDRPANPHLALGHGIHFCVGARLARLEGEIAFSALLRRFPKLELAVPAEELLRRPGALLRGYASLPLRVGG</sequence>
<dbReference type="PRINTS" id="PR00359">
    <property type="entry name" value="BP450"/>
</dbReference>
<accession>A0A7W7CJM9</accession>
<dbReference type="PANTHER" id="PTHR46696">
    <property type="entry name" value="P450, PUTATIVE (EUROFUNG)-RELATED"/>
    <property type="match status" value="1"/>
</dbReference>
<evidence type="ECO:0000256" key="3">
    <source>
        <dbReference type="ARBA" id="ARBA00022723"/>
    </source>
</evidence>
<dbReference type="GO" id="GO:0016705">
    <property type="term" value="F:oxidoreductase activity, acting on paired donors, with incorporation or reduction of molecular oxygen"/>
    <property type="evidence" value="ECO:0007669"/>
    <property type="project" value="InterPro"/>
</dbReference>
<dbReference type="AlphaFoldDB" id="A0A7W7CJM9"/>
<dbReference type="FunFam" id="1.10.630.10:FF:000018">
    <property type="entry name" value="Cytochrome P450 monooxygenase"/>
    <property type="match status" value="1"/>
</dbReference>
<dbReference type="RefSeq" id="WP_185009851.1">
    <property type="nucleotide sequence ID" value="NZ_BAAAUI010000072.1"/>
</dbReference>
<keyword evidence="8" id="KW-1185">Reference proteome</keyword>
<evidence type="ECO:0000256" key="6">
    <source>
        <dbReference type="ARBA" id="ARBA00023033"/>
    </source>
</evidence>
<evidence type="ECO:0000256" key="5">
    <source>
        <dbReference type="ARBA" id="ARBA00023004"/>
    </source>
</evidence>
<reference evidence="7 8" key="1">
    <citation type="submission" date="2020-08" db="EMBL/GenBank/DDBJ databases">
        <title>Sequencing the genomes of 1000 actinobacteria strains.</title>
        <authorList>
            <person name="Klenk H.-P."/>
        </authorList>
    </citation>
    <scope>NUCLEOTIDE SEQUENCE [LARGE SCALE GENOMIC DNA]</scope>
    <source>
        <strain evidence="7 8">DSM 44230</strain>
    </source>
</reference>
<comment type="caution">
    <text evidence="7">The sequence shown here is derived from an EMBL/GenBank/DDBJ whole genome shotgun (WGS) entry which is preliminary data.</text>
</comment>
<dbReference type="SUPFAM" id="SSF48264">
    <property type="entry name" value="Cytochrome P450"/>
    <property type="match status" value="1"/>
</dbReference>
<keyword evidence="6" id="KW-0503">Monooxygenase</keyword>
<dbReference type="InterPro" id="IPR001128">
    <property type="entry name" value="Cyt_P450"/>
</dbReference>
<evidence type="ECO:0000256" key="1">
    <source>
        <dbReference type="ARBA" id="ARBA00010617"/>
    </source>
</evidence>
<dbReference type="GO" id="GO:0005506">
    <property type="term" value="F:iron ion binding"/>
    <property type="evidence" value="ECO:0007669"/>
    <property type="project" value="InterPro"/>
</dbReference>
<evidence type="ECO:0000313" key="8">
    <source>
        <dbReference type="Proteomes" id="UP000533598"/>
    </source>
</evidence>
<dbReference type="InterPro" id="IPR036396">
    <property type="entry name" value="Cyt_P450_sf"/>
</dbReference>
<dbReference type="Proteomes" id="UP000533598">
    <property type="component" value="Unassembled WGS sequence"/>
</dbReference>
<comment type="similarity">
    <text evidence="1">Belongs to the cytochrome P450 family.</text>
</comment>
<name>A0A7W7CJM9_9PSEU</name>
<dbReference type="Pfam" id="PF00067">
    <property type="entry name" value="p450"/>
    <property type="match status" value="1"/>
</dbReference>
<evidence type="ECO:0000313" key="7">
    <source>
        <dbReference type="EMBL" id="MBB4682497.1"/>
    </source>
</evidence>
<dbReference type="Gene3D" id="1.10.630.10">
    <property type="entry name" value="Cytochrome P450"/>
    <property type="match status" value="1"/>
</dbReference>
<proteinExistence type="inferred from homology"/>
<dbReference type="GO" id="GO:0004497">
    <property type="term" value="F:monooxygenase activity"/>
    <property type="evidence" value="ECO:0007669"/>
    <property type="project" value="UniProtKB-KW"/>
</dbReference>
<keyword evidence="3" id="KW-0479">Metal-binding</keyword>
<dbReference type="PANTHER" id="PTHR46696:SF1">
    <property type="entry name" value="CYTOCHROME P450 YJIB-RELATED"/>
    <property type="match status" value="1"/>
</dbReference>
<keyword evidence="2" id="KW-0349">Heme</keyword>